<protein>
    <submittedName>
        <fullName evidence="1">Uncharacterized protein</fullName>
    </submittedName>
</protein>
<dbReference type="RefSeq" id="WP_078756911.1">
    <property type="nucleotide sequence ID" value="NZ_FUXP01000001.1"/>
</dbReference>
<gene>
    <name evidence="1" type="ORF">SAMN02745674_00280</name>
</gene>
<dbReference type="OrthoDB" id="6057784at2"/>
<sequence length="243" mass="26505">MTTAIPYENQLIGAFLYALGYADARYAAQHASGALAAAPMSPMAVNLFQQTPLDCAFSDLVIGREQCLVLEFKRSPAELGSETRKHRAACCKAFAQDKALRALSRHGHFVVYGQHAEAGVDLRLCLYLDVLGLTEPVKLDRGSARFLVDHLARPTPPAKPRLGLKPAAMVTYLDHLRRLRAEQIGSAGRIGTERWLGLARDGAGLKVVAAHSIEALLGLDIDRAPGHDLDRAIKRNRPRGPER</sequence>
<dbReference type="Proteomes" id="UP000190061">
    <property type="component" value="Unassembled WGS sequence"/>
</dbReference>
<evidence type="ECO:0000313" key="1">
    <source>
        <dbReference type="EMBL" id="SJZ61787.1"/>
    </source>
</evidence>
<accession>A0A1T4M4I5</accession>
<dbReference type="AlphaFoldDB" id="A0A1T4M4I5"/>
<dbReference type="STRING" id="1122188.SAMN02745674_00280"/>
<evidence type="ECO:0000313" key="2">
    <source>
        <dbReference type="Proteomes" id="UP000190061"/>
    </source>
</evidence>
<proteinExistence type="predicted"/>
<dbReference type="EMBL" id="FUXP01000001">
    <property type="protein sequence ID" value="SJZ61787.1"/>
    <property type="molecule type" value="Genomic_DNA"/>
</dbReference>
<organism evidence="1 2">
    <name type="scientific">Lysobacter spongiicola DSM 21749</name>
    <dbReference type="NCBI Taxonomy" id="1122188"/>
    <lineage>
        <taxon>Bacteria</taxon>
        <taxon>Pseudomonadati</taxon>
        <taxon>Pseudomonadota</taxon>
        <taxon>Gammaproteobacteria</taxon>
        <taxon>Lysobacterales</taxon>
        <taxon>Lysobacteraceae</taxon>
        <taxon>Novilysobacter</taxon>
    </lineage>
</organism>
<reference evidence="1 2" key="1">
    <citation type="submission" date="2017-02" db="EMBL/GenBank/DDBJ databases">
        <authorList>
            <person name="Peterson S.W."/>
        </authorList>
    </citation>
    <scope>NUCLEOTIDE SEQUENCE [LARGE SCALE GENOMIC DNA]</scope>
    <source>
        <strain evidence="1 2">DSM 21749</strain>
    </source>
</reference>
<name>A0A1T4M4I5_9GAMM</name>
<keyword evidence="2" id="KW-1185">Reference proteome</keyword>